<keyword evidence="2" id="KW-0479">Metal-binding</keyword>
<keyword evidence="4" id="KW-0862">Zinc</keyword>
<name>A0A6G1HU72_9PEZI</name>
<dbReference type="EMBL" id="ML996698">
    <property type="protein sequence ID" value="KAF2399285.1"/>
    <property type="molecule type" value="Genomic_DNA"/>
</dbReference>
<keyword evidence="7" id="KW-1185">Reference proteome</keyword>
<accession>A0A6G1HU72</accession>
<evidence type="ECO:0000256" key="2">
    <source>
        <dbReference type="ARBA" id="ARBA00022723"/>
    </source>
</evidence>
<organism evidence="6 7">
    <name type="scientific">Trichodelitschia bisporula</name>
    <dbReference type="NCBI Taxonomy" id="703511"/>
    <lineage>
        <taxon>Eukaryota</taxon>
        <taxon>Fungi</taxon>
        <taxon>Dikarya</taxon>
        <taxon>Ascomycota</taxon>
        <taxon>Pezizomycotina</taxon>
        <taxon>Dothideomycetes</taxon>
        <taxon>Dothideomycetes incertae sedis</taxon>
        <taxon>Phaeotrichales</taxon>
        <taxon>Phaeotrichaceae</taxon>
        <taxon>Trichodelitschia</taxon>
    </lineage>
</organism>
<evidence type="ECO:0000313" key="6">
    <source>
        <dbReference type="EMBL" id="KAF2399285.1"/>
    </source>
</evidence>
<evidence type="ECO:0000256" key="3">
    <source>
        <dbReference type="ARBA" id="ARBA00022801"/>
    </source>
</evidence>
<dbReference type="InterPro" id="IPR041526">
    <property type="entry name" value="DAPG_hydrolase"/>
</dbReference>
<dbReference type="Proteomes" id="UP000799640">
    <property type="component" value="Unassembled WGS sequence"/>
</dbReference>
<feature type="domain" description="DAPG hydrolase PhiG" evidence="5">
    <location>
        <begin position="5"/>
        <end position="218"/>
    </location>
</feature>
<dbReference type="AlphaFoldDB" id="A0A6G1HU72"/>
<evidence type="ECO:0000256" key="4">
    <source>
        <dbReference type="ARBA" id="ARBA00022833"/>
    </source>
</evidence>
<evidence type="ECO:0000313" key="7">
    <source>
        <dbReference type="Proteomes" id="UP000799640"/>
    </source>
</evidence>
<keyword evidence="3" id="KW-0378">Hydrolase</keyword>
<proteinExistence type="predicted"/>
<dbReference type="GO" id="GO:0046872">
    <property type="term" value="F:metal ion binding"/>
    <property type="evidence" value="ECO:0007669"/>
    <property type="project" value="UniProtKB-KW"/>
</dbReference>
<evidence type="ECO:0000256" key="1">
    <source>
        <dbReference type="ARBA" id="ARBA00001947"/>
    </source>
</evidence>
<sequence>MALTLAQAPRLLDQPYSTLESGWTRLPSGELYIAAHTFMPAVTSAMIDWWFGYIHSTADYALWHPYDHISSAWAGPRLNNSTYIGGHHLVEERIGGQLQRLRLSFVSPGVYFGPDWERKFREHGWATAVCARVGTWDGSGADAPTVRTGHVIHLVRDEAGGARMRSRFWVGDVEGLPAGPEGVAVREGLFRDEVAEGLLRHASEEMAFLGNVLPGMYARHSRDGNVVKAKGKL</sequence>
<dbReference type="Pfam" id="PF18089">
    <property type="entry name" value="DAPG_hydrolase"/>
    <property type="match status" value="1"/>
</dbReference>
<evidence type="ECO:0000259" key="5">
    <source>
        <dbReference type="Pfam" id="PF18089"/>
    </source>
</evidence>
<dbReference type="OrthoDB" id="3335931at2759"/>
<comment type="cofactor">
    <cofactor evidence="1">
        <name>Zn(2+)</name>
        <dbReference type="ChEBI" id="CHEBI:29105"/>
    </cofactor>
</comment>
<protein>
    <recommendedName>
        <fullName evidence="5">DAPG hydrolase PhiG domain-containing protein</fullName>
    </recommendedName>
</protein>
<dbReference type="GO" id="GO:0016787">
    <property type="term" value="F:hydrolase activity"/>
    <property type="evidence" value="ECO:0007669"/>
    <property type="project" value="UniProtKB-KW"/>
</dbReference>
<gene>
    <name evidence="6" type="ORF">EJ06DRAFT_531603</name>
</gene>
<reference evidence="6" key="1">
    <citation type="journal article" date="2020" name="Stud. Mycol.">
        <title>101 Dothideomycetes genomes: a test case for predicting lifestyles and emergence of pathogens.</title>
        <authorList>
            <person name="Haridas S."/>
            <person name="Albert R."/>
            <person name="Binder M."/>
            <person name="Bloem J."/>
            <person name="Labutti K."/>
            <person name="Salamov A."/>
            <person name="Andreopoulos B."/>
            <person name="Baker S."/>
            <person name="Barry K."/>
            <person name="Bills G."/>
            <person name="Bluhm B."/>
            <person name="Cannon C."/>
            <person name="Castanera R."/>
            <person name="Culley D."/>
            <person name="Daum C."/>
            <person name="Ezra D."/>
            <person name="Gonzalez J."/>
            <person name="Henrissat B."/>
            <person name="Kuo A."/>
            <person name="Liang C."/>
            <person name="Lipzen A."/>
            <person name="Lutzoni F."/>
            <person name="Magnuson J."/>
            <person name="Mondo S."/>
            <person name="Nolan M."/>
            <person name="Ohm R."/>
            <person name="Pangilinan J."/>
            <person name="Park H.-J."/>
            <person name="Ramirez L."/>
            <person name="Alfaro M."/>
            <person name="Sun H."/>
            <person name="Tritt A."/>
            <person name="Yoshinaga Y."/>
            <person name="Zwiers L.-H."/>
            <person name="Turgeon B."/>
            <person name="Goodwin S."/>
            <person name="Spatafora J."/>
            <person name="Crous P."/>
            <person name="Grigoriev I."/>
        </authorList>
    </citation>
    <scope>NUCLEOTIDE SEQUENCE</scope>
    <source>
        <strain evidence="6">CBS 262.69</strain>
    </source>
</reference>